<reference evidence="5" key="2">
    <citation type="journal article" date="2009" name="Genome Res.">
        <title>Comparative genomic analyses of the human fungal pathogens Coccidioides and their relatives.</title>
        <authorList>
            <person name="Sharpton T.J."/>
            <person name="Stajich J.E."/>
            <person name="Rounsley S.D."/>
            <person name="Gardner M.J."/>
            <person name="Wortman J.R."/>
            <person name="Jordar V.S."/>
            <person name="Maiti R."/>
            <person name="Kodira C.D."/>
            <person name="Neafsey D.E."/>
            <person name="Zeng Q."/>
            <person name="Hung C.-Y."/>
            <person name="McMahan C."/>
            <person name="Muszewska A."/>
            <person name="Grynberg M."/>
            <person name="Mandel M.A."/>
            <person name="Kellner E.M."/>
            <person name="Barker B.M."/>
            <person name="Galgiani J.N."/>
            <person name="Orbach M.J."/>
            <person name="Kirkland T.N."/>
            <person name="Cole G.T."/>
            <person name="Henn M.R."/>
            <person name="Birren B.W."/>
            <person name="Taylor J.W."/>
        </authorList>
    </citation>
    <scope>NUCLEOTIDE SEQUENCE [LARGE SCALE GENOMIC DNA]</scope>
    <source>
        <strain evidence="5">RMSCC 3488</strain>
    </source>
</reference>
<dbReference type="PROSITE" id="PS50157">
    <property type="entry name" value="ZINC_FINGER_C2H2_2"/>
    <property type="match status" value="1"/>
</dbReference>
<evidence type="ECO:0000256" key="2">
    <source>
        <dbReference type="SAM" id="MobiDB-lite"/>
    </source>
</evidence>
<evidence type="ECO:0000256" key="1">
    <source>
        <dbReference type="PROSITE-ProRule" id="PRU00042"/>
    </source>
</evidence>
<reference evidence="5" key="3">
    <citation type="journal article" date="2010" name="Genome Res.">
        <title>Population genomic sequencing of Coccidioides fungi reveals recent hybridization and transposon control.</title>
        <authorList>
            <person name="Neafsey D.E."/>
            <person name="Barker B.M."/>
            <person name="Sharpton T.J."/>
            <person name="Stajich J.E."/>
            <person name="Park D.J."/>
            <person name="Whiston E."/>
            <person name="Hung C.-Y."/>
            <person name="McMahan C."/>
            <person name="White J."/>
            <person name="Sykes S."/>
            <person name="Heiman D."/>
            <person name="Young S."/>
            <person name="Zeng Q."/>
            <person name="Abouelleil A."/>
            <person name="Aftuck L."/>
            <person name="Bessette D."/>
            <person name="Brown A."/>
            <person name="FitzGerald M."/>
            <person name="Lui A."/>
            <person name="Macdonald J.P."/>
            <person name="Priest M."/>
            <person name="Orbach M.J."/>
            <person name="Galgiani J.N."/>
            <person name="Kirkland T.N."/>
            <person name="Cole G.T."/>
            <person name="Birren B.W."/>
            <person name="Henn M.R."/>
            <person name="Taylor J.W."/>
            <person name="Rounsley S.D."/>
        </authorList>
    </citation>
    <scope>NUCLEOTIDE SEQUENCE [LARGE SCALE GENOMIC DNA]</scope>
    <source>
        <strain evidence="5">RMSCC 3488</strain>
    </source>
</reference>
<dbReference type="VEuPathDB" id="FungiDB:CPAG_07159"/>
<dbReference type="InterPro" id="IPR013087">
    <property type="entry name" value="Znf_C2H2_type"/>
</dbReference>
<name>A0A0J6FKJ4_COCPO</name>
<protein>
    <recommendedName>
        <fullName evidence="3">C2H2-type domain-containing protein</fullName>
    </recommendedName>
</protein>
<evidence type="ECO:0000259" key="3">
    <source>
        <dbReference type="PROSITE" id="PS50157"/>
    </source>
</evidence>
<proteinExistence type="predicted"/>
<keyword evidence="1" id="KW-0479">Metal-binding</keyword>
<sequence length="265" mass="29693">MSQEPLYSLNTWEKNRPGDFLDRLLPLTCLSDSLDLPEGKYTYPNNSRQDSLKVQRGDGAASNESACNMSIPRTLPSLAEMSTSTGFSGTINTALASEVDMHHILPTDDDDNFVAPDVQYPFICHCLFRILGCEKFFNNVGEWKTHVTSHFNLKPVPQSVACQVCKQRFHGAEDDEAWFKMLDHIALQHVQQGQTLVGTSPGYELMHHLYCQGIVSQEQLKLLQHGDPDSESYGPAGRGGVSPTAEPYYVSASSRRERRMRGRRI</sequence>
<dbReference type="OrthoDB" id="409136at2759"/>
<dbReference type="GO" id="GO:0008270">
    <property type="term" value="F:zinc ion binding"/>
    <property type="evidence" value="ECO:0007669"/>
    <property type="project" value="UniProtKB-KW"/>
</dbReference>
<reference evidence="4 5" key="1">
    <citation type="submission" date="2007-06" db="EMBL/GenBank/DDBJ databases">
        <title>The Genome Sequence of Coccidioides posadasii RMSCC_3488.</title>
        <authorList>
            <consortium name="Coccidioides Genome Resources Consortium"/>
            <consortium name="The Broad Institute Genome Sequencing Platform"/>
            <person name="Henn M.R."/>
            <person name="Sykes S."/>
            <person name="Young S."/>
            <person name="Jaffe D."/>
            <person name="Berlin A."/>
            <person name="Alvarez P."/>
            <person name="Butler J."/>
            <person name="Gnerre S."/>
            <person name="Grabherr M."/>
            <person name="Mauceli E."/>
            <person name="Brockman W."/>
            <person name="Kodira C."/>
            <person name="Alvarado L."/>
            <person name="Zeng Q."/>
            <person name="Crawford M."/>
            <person name="Antoine C."/>
            <person name="Devon K."/>
            <person name="Galgiani J."/>
            <person name="Orsborn K."/>
            <person name="Lewis M.L."/>
            <person name="Nusbaum C."/>
            <person name="Galagan J."/>
            <person name="Birren B."/>
        </authorList>
    </citation>
    <scope>NUCLEOTIDE SEQUENCE [LARGE SCALE GENOMIC DNA]</scope>
    <source>
        <strain evidence="4 5">RMSCC 3488</strain>
    </source>
</reference>
<dbReference type="EMBL" id="DS268112">
    <property type="protein sequence ID" value="KMM70848.1"/>
    <property type="molecule type" value="Genomic_DNA"/>
</dbReference>
<feature type="region of interest" description="Disordered" evidence="2">
    <location>
        <begin position="41"/>
        <end position="66"/>
    </location>
</feature>
<gene>
    <name evidence="4" type="ORF">CPAG_07159</name>
</gene>
<organism evidence="4 5">
    <name type="scientific">Coccidioides posadasii RMSCC 3488</name>
    <dbReference type="NCBI Taxonomy" id="454284"/>
    <lineage>
        <taxon>Eukaryota</taxon>
        <taxon>Fungi</taxon>
        <taxon>Dikarya</taxon>
        <taxon>Ascomycota</taxon>
        <taxon>Pezizomycotina</taxon>
        <taxon>Eurotiomycetes</taxon>
        <taxon>Eurotiomycetidae</taxon>
        <taxon>Onygenales</taxon>
        <taxon>Onygenaceae</taxon>
        <taxon>Coccidioides</taxon>
    </lineage>
</organism>
<feature type="compositionally biased region" description="Basic residues" evidence="2">
    <location>
        <begin position="256"/>
        <end position="265"/>
    </location>
</feature>
<evidence type="ECO:0000313" key="4">
    <source>
        <dbReference type="EMBL" id="KMM70848.1"/>
    </source>
</evidence>
<dbReference type="AlphaFoldDB" id="A0A0J6FKJ4"/>
<feature type="region of interest" description="Disordered" evidence="2">
    <location>
        <begin position="225"/>
        <end position="265"/>
    </location>
</feature>
<feature type="domain" description="C2H2-type" evidence="3">
    <location>
        <begin position="122"/>
        <end position="155"/>
    </location>
</feature>
<keyword evidence="1" id="KW-0862">Zinc</keyword>
<evidence type="ECO:0000313" key="5">
    <source>
        <dbReference type="Proteomes" id="UP000054567"/>
    </source>
</evidence>
<dbReference type="Proteomes" id="UP000054567">
    <property type="component" value="Unassembled WGS sequence"/>
</dbReference>
<keyword evidence="1" id="KW-0863">Zinc-finger</keyword>
<accession>A0A0J6FKJ4</accession>